<dbReference type="PROSITE" id="PS51855">
    <property type="entry name" value="MGS"/>
    <property type="match status" value="1"/>
</dbReference>
<comment type="similarity">
    <text evidence="2">Belongs to the methylglyoxal synthase family.</text>
</comment>
<feature type="binding site" evidence="2">
    <location>
        <begin position="55"/>
        <end position="56"/>
    </location>
    <ligand>
        <name>substrate</name>
    </ligand>
</feature>
<feature type="active site" description="Proton donor/acceptor" evidence="2">
    <location>
        <position position="61"/>
    </location>
</feature>
<evidence type="ECO:0000313" key="5">
    <source>
        <dbReference type="Proteomes" id="UP000663586"/>
    </source>
</evidence>
<dbReference type="InterPro" id="IPR036914">
    <property type="entry name" value="MGS-like_dom_sf"/>
</dbReference>
<comment type="function">
    <text evidence="2">Catalyzes the formation of methylglyoxal from dihydroxyacetone phosphate.</text>
</comment>
<comment type="catalytic activity">
    <reaction evidence="2">
        <text>dihydroxyacetone phosphate = methylglyoxal + phosphate</text>
        <dbReference type="Rhea" id="RHEA:17937"/>
        <dbReference type="ChEBI" id="CHEBI:17158"/>
        <dbReference type="ChEBI" id="CHEBI:43474"/>
        <dbReference type="ChEBI" id="CHEBI:57642"/>
        <dbReference type="EC" id="4.2.3.3"/>
    </reaction>
</comment>
<evidence type="ECO:0000256" key="1">
    <source>
        <dbReference type="ARBA" id="ARBA00022975"/>
    </source>
</evidence>
<reference evidence="4" key="1">
    <citation type="submission" date="2020-11" db="EMBL/GenBank/DDBJ databases">
        <title>Carbohydrate-dependent, anaerobic sulfur respiration: A novel catabolism in halophilic archaea.</title>
        <authorList>
            <person name="Sorokin D.Y."/>
            <person name="Messina E."/>
            <person name="Smedile F."/>
            <person name="La Cono V."/>
            <person name="Hallsworth J.E."/>
            <person name="Yakimov M.M."/>
        </authorList>
    </citation>
    <scope>NUCLEOTIDE SEQUENCE</scope>
    <source>
        <strain evidence="4">AArc-S</strain>
    </source>
</reference>
<dbReference type="PANTHER" id="PTHR30492">
    <property type="entry name" value="METHYLGLYOXAL SYNTHASE"/>
    <property type="match status" value="1"/>
</dbReference>
<dbReference type="SUPFAM" id="SSF52335">
    <property type="entry name" value="Methylglyoxal synthase-like"/>
    <property type="match status" value="1"/>
</dbReference>
<dbReference type="GO" id="GO:0006221">
    <property type="term" value="P:pyrimidine nucleotide biosynthetic process"/>
    <property type="evidence" value="ECO:0007669"/>
    <property type="project" value="UniProtKB-KW"/>
</dbReference>
<dbReference type="GO" id="GO:0008929">
    <property type="term" value="F:methylglyoxal synthase activity"/>
    <property type="evidence" value="ECO:0007669"/>
    <property type="project" value="UniProtKB-UniRule"/>
</dbReference>
<dbReference type="Gene3D" id="3.40.50.1380">
    <property type="entry name" value="Methylglyoxal synthase-like domain"/>
    <property type="match status" value="1"/>
</dbReference>
<evidence type="ECO:0000259" key="3">
    <source>
        <dbReference type="PROSITE" id="PS51855"/>
    </source>
</evidence>
<dbReference type="KEGG" id="hara:AArcS_1870"/>
<dbReference type="GO" id="GO:0019242">
    <property type="term" value="P:methylglyoxal biosynthetic process"/>
    <property type="evidence" value="ECO:0007669"/>
    <property type="project" value="UniProtKB-UniRule"/>
</dbReference>
<keyword evidence="2" id="KW-0456">Lyase</keyword>
<dbReference type="HAMAP" id="MF_00549">
    <property type="entry name" value="Methylglyoxal_synth"/>
    <property type="match status" value="1"/>
</dbReference>
<feature type="binding site" evidence="2">
    <location>
        <begin position="35"/>
        <end position="38"/>
    </location>
    <ligand>
        <name>substrate</name>
    </ligand>
</feature>
<protein>
    <recommendedName>
        <fullName evidence="2">Methylglyoxal synthase</fullName>
        <shortName evidence="2">MGS</shortName>
        <ecNumber evidence="2">4.2.3.3</ecNumber>
    </recommendedName>
</protein>
<dbReference type="GO" id="GO:0005829">
    <property type="term" value="C:cytosol"/>
    <property type="evidence" value="ECO:0007669"/>
    <property type="project" value="TreeGrafter"/>
</dbReference>
<dbReference type="InterPro" id="IPR011607">
    <property type="entry name" value="MGS-like_dom"/>
</dbReference>
<dbReference type="SMART" id="SM00851">
    <property type="entry name" value="MGS"/>
    <property type="match status" value="1"/>
</dbReference>
<dbReference type="CDD" id="cd01422">
    <property type="entry name" value="MGS"/>
    <property type="match status" value="1"/>
</dbReference>
<accession>A0A897MSS4</accession>
<dbReference type="PANTHER" id="PTHR30492:SF0">
    <property type="entry name" value="METHYLGLYOXAL SYNTHASE"/>
    <property type="match status" value="1"/>
</dbReference>
<keyword evidence="5" id="KW-1185">Reference proteome</keyword>
<dbReference type="Proteomes" id="UP000663586">
    <property type="component" value="Chromosome"/>
</dbReference>
<dbReference type="Pfam" id="PF02142">
    <property type="entry name" value="MGS"/>
    <property type="match status" value="1"/>
</dbReference>
<proteinExistence type="inferred from homology"/>
<dbReference type="EC" id="4.2.3.3" evidence="2"/>
<dbReference type="RefSeq" id="WP_238477142.1">
    <property type="nucleotide sequence ID" value="NZ_CP064786.1"/>
</dbReference>
<feature type="domain" description="MGS-like" evidence="3">
    <location>
        <begin position="1"/>
        <end position="129"/>
    </location>
</feature>
<dbReference type="InterPro" id="IPR004363">
    <property type="entry name" value="Methylgl_synth"/>
</dbReference>
<dbReference type="PIRSF" id="PIRSF006614">
    <property type="entry name" value="Methylglyox_syn"/>
    <property type="match status" value="1"/>
</dbReference>
<feature type="binding site" evidence="2">
    <location>
        <position position="9"/>
    </location>
    <ligand>
        <name>substrate</name>
    </ligand>
</feature>
<dbReference type="EMBL" id="CP064786">
    <property type="protein sequence ID" value="QSG03078.1"/>
    <property type="molecule type" value="Genomic_DNA"/>
</dbReference>
<dbReference type="GeneID" id="70685246"/>
<evidence type="ECO:0000256" key="2">
    <source>
        <dbReference type="HAMAP-Rule" id="MF_00549"/>
    </source>
</evidence>
<gene>
    <name evidence="2 4" type="primary">mgsA</name>
    <name evidence="4" type="ORF">AArcS_1870</name>
</gene>
<organism evidence="4 5">
    <name type="scientific">Natranaeroarchaeum sulfidigenes</name>
    <dbReference type="NCBI Taxonomy" id="2784880"/>
    <lineage>
        <taxon>Archaea</taxon>
        <taxon>Methanobacteriati</taxon>
        <taxon>Methanobacteriota</taxon>
        <taxon>Stenosarchaea group</taxon>
        <taxon>Halobacteria</taxon>
        <taxon>Halobacteriales</taxon>
        <taxon>Natronoarchaeaceae</taxon>
        <taxon>Natranaeroarchaeum</taxon>
    </lineage>
</organism>
<dbReference type="AlphaFoldDB" id="A0A897MSS4"/>
<dbReference type="NCBIfam" id="TIGR00160">
    <property type="entry name" value="MGSA"/>
    <property type="match status" value="1"/>
</dbReference>
<dbReference type="NCBIfam" id="NF003559">
    <property type="entry name" value="PRK05234.1"/>
    <property type="match status" value="1"/>
</dbReference>
<feature type="binding site" evidence="2">
    <location>
        <position position="88"/>
    </location>
    <ligand>
        <name>substrate</name>
    </ligand>
</feature>
<name>A0A897MSS4_9EURY</name>
<evidence type="ECO:0000313" key="4">
    <source>
        <dbReference type="EMBL" id="QSG03078.1"/>
    </source>
</evidence>
<feature type="binding site" evidence="2">
    <location>
        <position position="13"/>
    </location>
    <ligand>
        <name>substrate</name>
    </ligand>
</feature>
<keyword evidence="1" id="KW-0665">Pyrimidine biosynthesis</keyword>
<sequence>MTRVALIAHDDKKPEMIDLAQEHEELLEQYDLIATGTTGKRLMEETDLEIERKESGPLGGDMMIGAEVAEGILDGIVFLRDPLRAQAHEPDISALLRICDVHDTALATNLASAEYLLKGLADRPVHQDE</sequence>